<protein>
    <submittedName>
        <fullName evidence="7">Uncharacterized protein</fullName>
    </submittedName>
</protein>
<evidence type="ECO:0000259" key="5">
    <source>
        <dbReference type="Pfam" id="PF25150"/>
    </source>
</evidence>
<comment type="caution">
    <text evidence="7">The sequence shown here is derived from an EMBL/GenBank/DDBJ whole genome shotgun (WGS) entry which is preliminary data.</text>
</comment>
<feature type="domain" description="DUF2428" evidence="4">
    <location>
        <begin position="737"/>
        <end position="1033"/>
    </location>
</feature>
<name>A0A4U7KPV4_9BASI</name>
<dbReference type="EMBL" id="SRRM01000017">
    <property type="protein sequence ID" value="TKY86485.1"/>
    <property type="molecule type" value="Genomic_DNA"/>
</dbReference>
<keyword evidence="8" id="KW-1185">Reference proteome</keyword>
<dbReference type="GO" id="GO:0005829">
    <property type="term" value="C:cytosol"/>
    <property type="evidence" value="ECO:0007669"/>
    <property type="project" value="TreeGrafter"/>
</dbReference>
<evidence type="ECO:0000313" key="7">
    <source>
        <dbReference type="EMBL" id="TKY86485.1"/>
    </source>
</evidence>
<dbReference type="InterPro" id="IPR016024">
    <property type="entry name" value="ARM-type_fold"/>
</dbReference>
<feature type="region of interest" description="Disordered" evidence="3">
    <location>
        <begin position="1737"/>
        <end position="1765"/>
    </location>
</feature>
<dbReference type="InterPro" id="IPR056842">
    <property type="entry name" value="THADA-like_TPR_C"/>
</dbReference>
<dbReference type="InterPro" id="IPR019442">
    <property type="entry name" value="THADA/TRM732_DUF2428"/>
</dbReference>
<dbReference type="SUPFAM" id="SSF48371">
    <property type="entry name" value="ARM repeat"/>
    <property type="match status" value="1"/>
</dbReference>
<dbReference type="OrthoDB" id="734129at2759"/>
<dbReference type="Pfam" id="PF25150">
    <property type="entry name" value="TPR_Trm732"/>
    <property type="match status" value="1"/>
</dbReference>
<evidence type="ECO:0000256" key="1">
    <source>
        <dbReference type="ARBA" id="ARBA00010409"/>
    </source>
</evidence>
<dbReference type="PANTHER" id="PTHR14387">
    <property type="entry name" value="THADA/DEATH RECEPTOR INTERACTING PROTEIN"/>
    <property type="match status" value="1"/>
</dbReference>
<dbReference type="Proteomes" id="UP000306050">
    <property type="component" value="Chromosome SGRAM_4"/>
</dbReference>
<dbReference type="RefSeq" id="XP_029738470.1">
    <property type="nucleotide sequence ID" value="XM_029885228.1"/>
</dbReference>
<dbReference type="GO" id="GO:0030488">
    <property type="term" value="P:tRNA methylation"/>
    <property type="evidence" value="ECO:0007669"/>
    <property type="project" value="TreeGrafter"/>
</dbReference>
<sequence length="1765" mass="192365">MVKAKTDPGAPEAVLQLLARIESVKLVPEGSAGSSSSNEITPLHVEKPLSLLQQCLDLTLESPDELSPSFKYGLDALRLWASHVASLLSQPTAAASFDVEAKQQLLPAQHQLSLADVIWSACHSERTQVSSRSKAVFEALITLLDSIHQSPRTQLERIPKSYLPYPRQSSFLRTLIERSLLQLERKQSPIVLEVIMAKYGSAPFLTASPGGSTLVDADIYERMIRGLGTVDGGANRRSRLALSFLAARAEGLHCQLRSSSKAETAPGSEGQSWKTWVSIWNHALTLALKEGGERLRSGLASYHLAALFDLDERVFPTLLDSLISSDTPQEEIKVESVFLVLRIAKVQGLCRIDTARDFATAEPSEGQPRQVIVPAVLLKDCILAAASELQISALSLVIESKTPAAPLTSAEFDILRTFFPYSLTITSPAARGELRGFFVKLLTRLRASTYALARDMAKITRIDEAERYPQEKVKLAAMQSSLDASRLFLEWMVQLIRATLHAGGSYQASITSLTFLDLILESGVDPRYSNAGQQKGGDQALTKNAGLSLNKSKQVFLQEFPFQIDLITPSLVKLLLSCSEISYDDIQTRALSILARFPAPLAGLETIDAAAERILGRAAELLTSTRDFESAAASKLIQLYRQVYMQQLGHRPAPLLTFVGVAHETSTPACRDATLPLIFDLFDFLDHQIRVAEQAKVLEAANSHPLHGTLVTLQELFSSLSVHSLAPSDRLTYRDAVHKAQALIDRVWQVTKAVLCNSAPEGSTEAEGTKSDSKDANIGLDQPASHETALAMQVADDDSKAAFMQPQEESNAGPKHQVILSYSWRGMKEASALLGVLVAVTLASPPSVRSKKGVESASNSRAADLWREIYSVQEIETVGQRFKLWLTQVRHRGAFSTIYPAYCNAASAIVRTQAPDIASLPQQWITAFLDTVAQSGAQLSITRRSAGIGYAVLALVSAQPSKSDPSVLRSTVGRLIQIATQDSSQLDVMPVASIHALNILRVLVMDGGLTTHMAPYLGSLLELTISKFHSRFWGLRNVSMMLFSSLSIKIFGSRNTNKDTKDARMPVDEFFAAYPNLDSFLRRVLSDTRTEDIASDDGAESSLFAVVMLFSRMQAPEDEPKRVEEAARMQVYRTLLAGCLANKVWKVREVAAKAYSAFVPLQSAAQHAAGILATIDLHSQNDAHGKLMLLQRLLKSVADAVAPTLALKNDVAVLSETLAENASKLLERNQCAITQAAFLGVVQDLVGVRDAAFLDTAMHLVRVVSIWISTLFADMQRPDARDKLARSAGGPALLGVCTRFHLQLAAQGASSDSFVDACMQLVTSASEDVRIACLEALIGEDGITALQRSSLQQPDRVAPFVCKLHATTQDEDEGIWHRVHSAEILQQIAVQSDAEGGSWLKHVFANDALASETASIARIVSTTVCVPLREALLPYFSYLCKLLTDRGTLVEGIQRILQQWSWVVTRCADEYASVQSREAACYALRVLGSILFPAAGAELPQWQSEGATASALFKARIAAIDLLADDDEEVRAEAAAMIGETISAANSSQRLEGVKVSRCEAMQQMARQGGASPDVSTDRAWIWMAAFYSSNQPHGSVSLWDRYVLEQLIPSPAVMDHLFQEALAANTLLFAEEKPNQFRDPEATLRRAARFVDLAKLEPNERDEIEQRTTRSLVCLKQASANGAQHDAVALHMLAVRLLLSHELLAKDARASTDAERAAEAITANLGIDHSSIKLDSASSSQAAHLKQERKDDSDASGQPRYNIA</sequence>
<feature type="domain" description="tRNA (32-2'-O)-methyltransferase regulator THADA-like C-terminal TPR repeats region" evidence="6">
    <location>
        <begin position="1036"/>
        <end position="1193"/>
    </location>
</feature>
<gene>
    <name evidence="7" type="ORF">EX895_004634</name>
</gene>
<evidence type="ECO:0000256" key="3">
    <source>
        <dbReference type="SAM" id="MobiDB-lite"/>
    </source>
</evidence>
<feature type="domain" description="tRNA (32-2'-O)-methyltransferase regulator THADA-like TPR repeats region" evidence="5">
    <location>
        <begin position="276"/>
        <end position="587"/>
    </location>
</feature>
<evidence type="ECO:0000313" key="8">
    <source>
        <dbReference type="Proteomes" id="UP000306050"/>
    </source>
</evidence>
<dbReference type="Pfam" id="PF25151">
    <property type="entry name" value="TPR_Trm732_C"/>
    <property type="match status" value="1"/>
</dbReference>
<keyword evidence="2" id="KW-0819">tRNA processing</keyword>
<dbReference type="InterPro" id="IPR056843">
    <property type="entry name" value="THADA-like_TPR"/>
</dbReference>
<accession>A0A4U7KPV4</accession>
<feature type="region of interest" description="Disordered" evidence="3">
    <location>
        <begin position="759"/>
        <end position="780"/>
    </location>
</feature>
<dbReference type="InterPro" id="IPR051954">
    <property type="entry name" value="tRNA_methyltransferase_THADA"/>
</dbReference>
<dbReference type="GeneID" id="40727529"/>
<proteinExistence type="inferred from homology"/>
<dbReference type="PANTHER" id="PTHR14387:SF0">
    <property type="entry name" value="DUF2428 DOMAIN-CONTAINING PROTEIN"/>
    <property type="match status" value="1"/>
</dbReference>
<dbReference type="Pfam" id="PF10350">
    <property type="entry name" value="DUF2428"/>
    <property type="match status" value="1"/>
</dbReference>
<dbReference type="KEGG" id="sgra:EX895_004634"/>
<evidence type="ECO:0000259" key="4">
    <source>
        <dbReference type="Pfam" id="PF10350"/>
    </source>
</evidence>
<comment type="similarity">
    <text evidence="1">Belongs to the THADA family.</text>
</comment>
<reference evidence="7 8" key="1">
    <citation type="submission" date="2019-05" db="EMBL/GenBank/DDBJ databases">
        <title>Sporisorium graminicola CBS 10092 draft sequencing and annotation.</title>
        <authorList>
            <person name="Solano-Gonzalez S."/>
            <person name="Caddick M.X."/>
            <person name="Darby A."/>
        </authorList>
    </citation>
    <scope>NUCLEOTIDE SEQUENCE [LARGE SCALE GENOMIC DNA]</scope>
    <source>
        <strain evidence="7 8">CBS 10092</strain>
    </source>
</reference>
<organism evidence="7 8">
    <name type="scientific">Sporisorium graminicola</name>
    <dbReference type="NCBI Taxonomy" id="280036"/>
    <lineage>
        <taxon>Eukaryota</taxon>
        <taxon>Fungi</taxon>
        <taxon>Dikarya</taxon>
        <taxon>Basidiomycota</taxon>
        <taxon>Ustilaginomycotina</taxon>
        <taxon>Ustilaginomycetes</taxon>
        <taxon>Ustilaginales</taxon>
        <taxon>Ustilaginaceae</taxon>
        <taxon>Sporisorium</taxon>
    </lineage>
</organism>
<evidence type="ECO:0000256" key="2">
    <source>
        <dbReference type="ARBA" id="ARBA00022694"/>
    </source>
</evidence>
<evidence type="ECO:0000259" key="6">
    <source>
        <dbReference type="Pfam" id="PF25151"/>
    </source>
</evidence>